<protein>
    <submittedName>
        <fullName evidence="4">Uncharacterized protein</fullName>
    </submittedName>
</protein>
<gene>
    <name evidence="4" type="ordered locus">Oter_3968</name>
</gene>
<feature type="compositionally biased region" description="Low complexity" evidence="3">
    <location>
        <begin position="305"/>
        <end position="325"/>
    </location>
</feature>
<dbReference type="InterPro" id="IPR050465">
    <property type="entry name" value="UPF0194_transport"/>
</dbReference>
<comment type="subcellular location">
    <subcellularLocation>
        <location evidence="1">Cell envelope</location>
    </subcellularLocation>
</comment>
<dbReference type="PANTHER" id="PTHR32347:SF23">
    <property type="entry name" value="BLL5650 PROTEIN"/>
    <property type="match status" value="1"/>
</dbReference>
<dbReference type="Gene3D" id="2.40.30.170">
    <property type="match status" value="1"/>
</dbReference>
<dbReference type="Proteomes" id="UP000007013">
    <property type="component" value="Chromosome"/>
</dbReference>
<organism evidence="4 5">
    <name type="scientific">Opitutus terrae (strain DSM 11246 / JCM 15787 / PB90-1)</name>
    <dbReference type="NCBI Taxonomy" id="452637"/>
    <lineage>
        <taxon>Bacteria</taxon>
        <taxon>Pseudomonadati</taxon>
        <taxon>Verrucomicrobiota</taxon>
        <taxon>Opitutia</taxon>
        <taxon>Opitutales</taxon>
        <taxon>Opitutaceae</taxon>
        <taxon>Opitutus</taxon>
    </lineage>
</organism>
<proteinExistence type="predicted"/>
<dbReference type="Gene3D" id="2.40.50.100">
    <property type="match status" value="1"/>
</dbReference>
<evidence type="ECO:0000256" key="1">
    <source>
        <dbReference type="ARBA" id="ARBA00004196"/>
    </source>
</evidence>
<evidence type="ECO:0000256" key="3">
    <source>
        <dbReference type="SAM" id="MobiDB-lite"/>
    </source>
</evidence>
<reference evidence="4 5" key="1">
    <citation type="journal article" date="2011" name="J. Bacteriol.">
        <title>Genome sequence of the verrucomicrobium Opitutus terrae PB90-1, an abundant inhabitant of rice paddy soil ecosystems.</title>
        <authorList>
            <person name="van Passel M.W."/>
            <person name="Kant R."/>
            <person name="Palva A."/>
            <person name="Copeland A."/>
            <person name="Lucas S."/>
            <person name="Lapidus A."/>
            <person name="Glavina del Rio T."/>
            <person name="Pitluck S."/>
            <person name="Goltsman E."/>
            <person name="Clum A."/>
            <person name="Sun H."/>
            <person name="Schmutz J."/>
            <person name="Larimer F.W."/>
            <person name="Land M.L."/>
            <person name="Hauser L."/>
            <person name="Kyrpides N."/>
            <person name="Mikhailova N."/>
            <person name="Richardson P.P."/>
            <person name="Janssen P.H."/>
            <person name="de Vos W.M."/>
            <person name="Smidt H."/>
        </authorList>
    </citation>
    <scope>NUCLEOTIDE SEQUENCE [LARGE SCALE GENOMIC DNA]</scope>
    <source>
        <strain evidence="5">DSM 11246 / JCM 15787 / PB90-1</strain>
    </source>
</reference>
<dbReference type="Gene3D" id="1.10.287.470">
    <property type="entry name" value="Helix hairpin bin"/>
    <property type="match status" value="1"/>
</dbReference>
<dbReference type="HOGENOM" id="CLU_376349_0_0_0"/>
<dbReference type="AlphaFoldDB" id="B1ZZQ6"/>
<keyword evidence="5" id="KW-1185">Reference proteome</keyword>
<name>B1ZZQ6_OPITP</name>
<dbReference type="GO" id="GO:0030313">
    <property type="term" value="C:cell envelope"/>
    <property type="evidence" value="ECO:0007669"/>
    <property type="project" value="UniProtKB-SubCell"/>
</dbReference>
<dbReference type="SUPFAM" id="SSF111369">
    <property type="entry name" value="HlyD-like secretion proteins"/>
    <property type="match status" value="1"/>
</dbReference>
<feature type="region of interest" description="Disordered" evidence="3">
    <location>
        <begin position="295"/>
        <end position="342"/>
    </location>
</feature>
<keyword evidence="2" id="KW-0175">Coiled coil</keyword>
<dbReference type="eggNOG" id="COG0845">
    <property type="taxonomic scope" value="Bacteria"/>
</dbReference>
<dbReference type="KEGG" id="ote:Oter_3968"/>
<dbReference type="PANTHER" id="PTHR32347">
    <property type="entry name" value="EFFLUX SYSTEM COMPONENT YKNX-RELATED"/>
    <property type="match status" value="1"/>
</dbReference>
<dbReference type="EMBL" id="CP001032">
    <property type="protein sequence ID" value="ACB77242.1"/>
    <property type="molecule type" value="Genomic_DNA"/>
</dbReference>
<evidence type="ECO:0000313" key="4">
    <source>
        <dbReference type="EMBL" id="ACB77242.1"/>
    </source>
</evidence>
<evidence type="ECO:0000256" key="2">
    <source>
        <dbReference type="ARBA" id="ARBA00023054"/>
    </source>
</evidence>
<evidence type="ECO:0000313" key="5">
    <source>
        <dbReference type="Proteomes" id="UP000007013"/>
    </source>
</evidence>
<dbReference type="STRING" id="452637.Oter_3968"/>
<accession>B1ZZQ6</accession>
<sequence>MTPVQSPPAPAQLQQQQQLFNSITARLTQLAKDPPDLPVYLRAHAECVTTAFRPVGFAYDMISGPAFHRVLQGNVESLGLKEAPEQDNAFQRARRLAADQRKPVVLPPHSQHGTPSQIGIPVAESPAPDESPVFNRTPFEQLFVPIPQGNASAGVLHIWFQPGNPNASHARLMLLRQLCNEIELYLKTRRARDASQEVTRISTYARLLEELTGDIDVDSVCWKLVNYAREAVACDRVCLFTVAHYDRVHDIGADMFDLSYDFKLQACSGLKRPHPKSEQAGVLQRVAQKLAEMSLAKSAAESDNGPAPLAEAPTAAAAPAGAAPVPERPPGPAAPARQAGPIKPKLTLMMRDPSKIDARPVEVNDYFEVMPMNWATVIPLFDRDQRVCGILLFEGTKLEEQIAALLKPMLDLAASAGKALGTALYCNQHRSMRIARRLVATRQAYVNTPTKRKWLRFGLPALLFVAVLACPIPYSVKGGASVLPVTQTTLPALVSSRLLEVPVREGESVTQGQVLARFDTRDIQLQLVQAEQEYERSLVESDAAMNAGNEAQMQIARLNADKAAAMAEKLRLDLSRAVVRAPFDGIVLGAQTLSTRVGEVLRLGEPALHVVDPRTWQVKAVLKERDLIFLEKRLKTHGPVPAALRLAANPAHKYQLQLVNRSQLAYGLDTSTGDYQFTVVVPLNAKLDDAAFLKSGFTGRMTFESGVRPVAYVLFKDFVDFLTVRFF</sequence>